<dbReference type="PANTHER" id="PTHR34039:SF1">
    <property type="entry name" value="UPF0102 PROTEIN YRAN"/>
    <property type="match status" value="1"/>
</dbReference>
<name>A0A9E6ZL49_9FLAO</name>
<evidence type="ECO:0000313" key="3">
    <source>
        <dbReference type="EMBL" id="UOB16125.1"/>
    </source>
</evidence>
<accession>A0A9E6ZL49</accession>
<dbReference type="Gene3D" id="3.40.1350.10">
    <property type="match status" value="1"/>
</dbReference>
<organism evidence="3 4">
    <name type="scientific">Abyssalbus ytuae</name>
    <dbReference type="NCBI Taxonomy" id="2926907"/>
    <lineage>
        <taxon>Bacteria</taxon>
        <taxon>Pseudomonadati</taxon>
        <taxon>Bacteroidota</taxon>
        <taxon>Flavobacteriia</taxon>
        <taxon>Flavobacteriales</taxon>
        <taxon>Flavobacteriaceae</taxon>
        <taxon>Abyssalbus</taxon>
    </lineage>
</organism>
<reference evidence="3" key="1">
    <citation type="submission" date="2022-03" db="EMBL/GenBank/DDBJ databases">
        <title>Description of Abyssus ytuae gen. nov., sp. nov., a novel member of the family Flavobacteriaceae isolated from the sediment of Mariana Trench.</title>
        <authorList>
            <person name="Zhang J."/>
            <person name="Xu X."/>
        </authorList>
    </citation>
    <scope>NUCLEOTIDE SEQUENCE</scope>
    <source>
        <strain evidence="3">MT3330</strain>
    </source>
</reference>
<protein>
    <recommendedName>
        <fullName evidence="2">UPF0102 protein MQE35_10280</fullName>
    </recommendedName>
</protein>
<comment type="similarity">
    <text evidence="1 2">Belongs to the UPF0102 family.</text>
</comment>
<dbReference type="SUPFAM" id="SSF52980">
    <property type="entry name" value="Restriction endonuclease-like"/>
    <property type="match status" value="1"/>
</dbReference>
<dbReference type="InterPro" id="IPR011856">
    <property type="entry name" value="tRNA_endonuc-like_dom_sf"/>
</dbReference>
<evidence type="ECO:0000313" key="4">
    <source>
        <dbReference type="Proteomes" id="UP000831290"/>
    </source>
</evidence>
<evidence type="ECO:0000256" key="2">
    <source>
        <dbReference type="HAMAP-Rule" id="MF_00048"/>
    </source>
</evidence>
<dbReference type="GO" id="GO:0003676">
    <property type="term" value="F:nucleic acid binding"/>
    <property type="evidence" value="ECO:0007669"/>
    <property type="project" value="InterPro"/>
</dbReference>
<dbReference type="AlphaFoldDB" id="A0A9E6ZL49"/>
<gene>
    <name evidence="3" type="ORF">MQE35_10280</name>
</gene>
<sequence length="119" mass="14122">MAQHNEFGKQAEQIAVDFLLTKKYDILERNYRFQKAEIDIIAKKDNTLVVVEVKGRQENFLERPEDSVNKKKIGLLVKAINEYIIKSELDMEVRFDIISVIKNKQVFDIEHFENAFYHF</sequence>
<dbReference type="HAMAP" id="MF_00048">
    <property type="entry name" value="UPF0102"/>
    <property type="match status" value="1"/>
</dbReference>
<dbReference type="RefSeq" id="WP_255841284.1">
    <property type="nucleotide sequence ID" value="NZ_CP094358.1"/>
</dbReference>
<dbReference type="PANTHER" id="PTHR34039">
    <property type="entry name" value="UPF0102 PROTEIN YRAN"/>
    <property type="match status" value="1"/>
</dbReference>
<dbReference type="InterPro" id="IPR003509">
    <property type="entry name" value="UPF0102_YraN-like"/>
</dbReference>
<dbReference type="EMBL" id="CP094358">
    <property type="protein sequence ID" value="UOB16125.1"/>
    <property type="molecule type" value="Genomic_DNA"/>
</dbReference>
<dbReference type="CDD" id="cd20736">
    <property type="entry name" value="PoNe_Nuclease"/>
    <property type="match status" value="1"/>
</dbReference>
<evidence type="ECO:0000256" key="1">
    <source>
        <dbReference type="ARBA" id="ARBA00006738"/>
    </source>
</evidence>
<dbReference type="KEGG" id="fbm:MQE35_10280"/>
<proteinExistence type="inferred from homology"/>
<dbReference type="InterPro" id="IPR011335">
    <property type="entry name" value="Restrct_endonuc-II-like"/>
</dbReference>
<dbReference type="Proteomes" id="UP000831290">
    <property type="component" value="Chromosome"/>
</dbReference>
<keyword evidence="4" id="KW-1185">Reference proteome</keyword>
<dbReference type="Pfam" id="PF02021">
    <property type="entry name" value="UPF0102"/>
    <property type="match status" value="1"/>
</dbReference>